<keyword evidence="1" id="KW-0479">Metal-binding</keyword>
<dbReference type="InterPro" id="IPR051826">
    <property type="entry name" value="E3_ubiquitin-ligase_domain"/>
</dbReference>
<gene>
    <name evidence="3" type="ORF">AB1Y20_018589</name>
</gene>
<protein>
    <recommendedName>
        <fullName evidence="2">RING-type domain-containing protein</fullName>
    </recommendedName>
</protein>
<dbReference type="Gene3D" id="3.30.40.10">
    <property type="entry name" value="Zinc/RING finger domain, C3HC4 (zinc finger)"/>
    <property type="match status" value="1"/>
</dbReference>
<sequence>MSVLTAVSLTRPSSTFQPVSTADSWPPMHRRIGHRRRSLPNAGLKARPRTPELYGYAPSTPRRLLPRSWSELPLHGAIKSWFPMRWKPPSHAEVLTIQTRQLNPEAAASTSPGQSPRRAAITRVAPQLRVENREAAAASMGMDLPTYNLLWDLQHRDITPEDYETLRHLDCNVQHRTLSHERLEAHAPCWDVKPDLTAKCAHSLVDQRCSICLEYFKAGDRARRLPCSHVFHAGCIDEWLCRNSDLCPDDGLPVLPEATN</sequence>
<dbReference type="GO" id="GO:0016020">
    <property type="term" value="C:membrane"/>
    <property type="evidence" value="ECO:0007669"/>
    <property type="project" value="TreeGrafter"/>
</dbReference>
<dbReference type="PANTHER" id="PTHR22765">
    <property type="entry name" value="RING FINGER AND PROTEASE ASSOCIATED DOMAIN-CONTAINING"/>
    <property type="match status" value="1"/>
</dbReference>
<name>A0AB34JPK8_PRYPA</name>
<dbReference type="Pfam" id="PF13639">
    <property type="entry name" value="zf-RING_2"/>
    <property type="match status" value="1"/>
</dbReference>
<evidence type="ECO:0000313" key="4">
    <source>
        <dbReference type="Proteomes" id="UP001515480"/>
    </source>
</evidence>
<organism evidence="3 4">
    <name type="scientific">Prymnesium parvum</name>
    <name type="common">Toxic golden alga</name>
    <dbReference type="NCBI Taxonomy" id="97485"/>
    <lineage>
        <taxon>Eukaryota</taxon>
        <taxon>Haptista</taxon>
        <taxon>Haptophyta</taxon>
        <taxon>Prymnesiophyceae</taxon>
        <taxon>Prymnesiales</taxon>
        <taxon>Prymnesiaceae</taxon>
        <taxon>Prymnesium</taxon>
    </lineage>
</organism>
<dbReference type="AlphaFoldDB" id="A0AB34JPK8"/>
<evidence type="ECO:0000313" key="3">
    <source>
        <dbReference type="EMBL" id="KAL1523654.1"/>
    </source>
</evidence>
<proteinExistence type="predicted"/>
<dbReference type="SMART" id="SM00184">
    <property type="entry name" value="RING"/>
    <property type="match status" value="1"/>
</dbReference>
<dbReference type="GO" id="GO:0008270">
    <property type="term" value="F:zinc ion binding"/>
    <property type="evidence" value="ECO:0007669"/>
    <property type="project" value="UniProtKB-KW"/>
</dbReference>
<dbReference type="EMBL" id="JBGBPQ010000005">
    <property type="protein sequence ID" value="KAL1523654.1"/>
    <property type="molecule type" value="Genomic_DNA"/>
</dbReference>
<dbReference type="Proteomes" id="UP001515480">
    <property type="component" value="Unassembled WGS sequence"/>
</dbReference>
<dbReference type="PROSITE" id="PS50089">
    <property type="entry name" value="ZF_RING_2"/>
    <property type="match status" value="1"/>
</dbReference>
<dbReference type="SUPFAM" id="SSF57850">
    <property type="entry name" value="RING/U-box"/>
    <property type="match status" value="1"/>
</dbReference>
<reference evidence="3 4" key="1">
    <citation type="journal article" date="2024" name="Science">
        <title>Giant polyketide synthase enzymes in the biosynthesis of giant marine polyether toxins.</title>
        <authorList>
            <person name="Fallon T.R."/>
            <person name="Shende V.V."/>
            <person name="Wierzbicki I.H."/>
            <person name="Pendleton A.L."/>
            <person name="Watervoot N.F."/>
            <person name="Auber R.P."/>
            <person name="Gonzalez D.J."/>
            <person name="Wisecaver J.H."/>
            <person name="Moore B.S."/>
        </authorList>
    </citation>
    <scope>NUCLEOTIDE SEQUENCE [LARGE SCALE GENOMIC DNA]</scope>
    <source>
        <strain evidence="3 4">12B1</strain>
    </source>
</reference>
<dbReference type="InterPro" id="IPR001841">
    <property type="entry name" value="Znf_RING"/>
</dbReference>
<feature type="domain" description="RING-type" evidence="2">
    <location>
        <begin position="209"/>
        <end position="250"/>
    </location>
</feature>
<keyword evidence="4" id="KW-1185">Reference proteome</keyword>
<dbReference type="PANTHER" id="PTHR22765:SF183">
    <property type="entry name" value="OS06G0534800 PROTEIN"/>
    <property type="match status" value="1"/>
</dbReference>
<comment type="caution">
    <text evidence="3">The sequence shown here is derived from an EMBL/GenBank/DDBJ whole genome shotgun (WGS) entry which is preliminary data.</text>
</comment>
<dbReference type="InterPro" id="IPR013083">
    <property type="entry name" value="Znf_RING/FYVE/PHD"/>
</dbReference>
<keyword evidence="1" id="KW-0862">Zinc</keyword>
<dbReference type="GO" id="GO:0006511">
    <property type="term" value="P:ubiquitin-dependent protein catabolic process"/>
    <property type="evidence" value="ECO:0007669"/>
    <property type="project" value="TreeGrafter"/>
</dbReference>
<evidence type="ECO:0000259" key="2">
    <source>
        <dbReference type="PROSITE" id="PS50089"/>
    </source>
</evidence>
<evidence type="ECO:0000256" key="1">
    <source>
        <dbReference type="PROSITE-ProRule" id="PRU00175"/>
    </source>
</evidence>
<keyword evidence="1" id="KW-0863">Zinc-finger</keyword>
<accession>A0AB34JPK8</accession>
<dbReference type="GO" id="GO:0061630">
    <property type="term" value="F:ubiquitin protein ligase activity"/>
    <property type="evidence" value="ECO:0007669"/>
    <property type="project" value="TreeGrafter"/>
</dbReference>